<evidence type="ECO:0000313" key="2">
    <source>
        <dbReference type="EMBL" id="AUX27150.1"/>
    </source>
</evidence>
<proteinExistence type="predicted"/>
<feature type="signal peptide" evidence="1">
    <location>
        <begin position="1"/>
        <end position="20"/>
    </location>
</feature>
<gene>
    <name evidence="2" type="ORF">SOCEGT47_077300</name>
</gene>
<feature type="chain" id="PRO_5020333188" description="Tryptophan synthase alpha chain" evidence="1">
    <location>
        <begin position="21"/>
        <end position="355"/>
    </location>
</feature>
<evidence type="ECO:0000313" key="3">
    <source>
        <dbReference type="Proteomes" id="UP000295781"/>
    </source>
</evidence>
<sequence length="355" mass="37103">MWKRRLSAPCMVLLAGVVWAACSGDAYIDVEQEPPCDSTADCGSELTGAECIDGRCRCPELGDVSCCEPGAREEEGDRCERACRPVRECVAAPCEAARDCPGPVDPRCGQALCVAGVCRLALREQLEHQRAGDCRVVKCDDAGAARVEHSGSDVFNDGNECTIDRCAHGTSVHLPHPTGPSPETSGYCKDGKWVGCLRDEDCGNPSYACSTSGRCVHEWCENGILDVSSGETALDCGGPCDPCESGQPCDSDDDCVEQICAEDGTCAHARCGDRVLNGAETDVDCGAPSCPACDSGQKCGSHESCQSGVCMDGVCRDATCSDGVMNGDEAARDCGGSCAVCPLYVDRPDIGHEGS</sequence>
<dbReference type="OrthoDB" id="5502030at2"/>
<dbReference type="Proteomes" id="UP000295781">
    <property type="component" value="Chromosome"/>
</dbReference>
<dbReference type="EMBL" id="CP012670">
    <property type="protein sequence ID" value="AUX27150.1"/>
    <property type="molecule type" value="Genomic_DNA"/>
</dbReference>
<reference evidence="2 3" key="1">
    <citation type="submission" date="2015-09" db="EMBL/GenBank/DDBJ databases">
        <title>Sorangium comparison.</title>
        <authorList>
            <person name="Zaburannyi N."/>
            <person name="Bunk B."/>
            <person name="Overmann J."/>
            <person name="Mueller R."/>
        </authorList>
    </citation>
    <scope>NUCLEOTIDE SEQUENCE [LARGE SCALE GENOMIC DNA]</scope>
    <source>
        <strain evidence="2 3">So ceGT47</strain>
    </source>
</reference>
<name>A0A4P2QBR0_SORCE</name>
<dbReference type="RefSeq" id="WP_129355221.1">
    <property type="nucleotide sequence ID" value="NZ_CP012670.1"/>
</dbReference>
<evidence type="ECO:0000256" key="1">
    <source>
        <dbReference type="SAM" id="SignalP"/>
    </source>
</evidence>
<dbReference type="AlphaFoldDB" id="A0A4P2QBR0"/>
<accession>A0A4P2QBR0</accession>
<protein>
    <recommendedName>
        <fullName evidence="4">Tryptophan synthase alpha chain</fullName>
    </recommendedName>
</protein>
<dbReference type="PROSITE" id="PS51257">
    <property type="entry name" value="PROKAR_LIPOPROTEIN"/>
    <property type="match status" value="1"/>
</dbReference>
<organism evidence="2 3">
    <name type="scientific">Sorangium cellulosum</name>
    <name type="common">Polyangium cellulosum</name>
    <dbReference type="NCBI Taxonomy" id="56"/>
    <lineage>
        <taxon>Bacteria</taxon>
        <taxon>Pseudomonadati</taxon>
        <taxon>Myxococcota</taxon>
        <taxon>Polyangia</taxon>
        <taxon>Polyangiales</taxon>
        <taxon>Polyangiaceae</taxon>
        <taxon>Sorangium</taxon>
    </lineage>
</organism>
<evidence type="ECO:0008006" key="4">
    <source>
        <dbReference type="Google" id="ProtNLM"/>
    </source>
</evidence>
<keyword evidence="1" id="KW-0732">Signal</keyword>